<evidence type="ECO:0000313" key="2">
    <source>
        <dbReference type="EMBL" id="KAH7442165.1"/>
    </source>
</evidence>
<proteinExistence type="predicted"/>
<name>A0A8T2V8Y9_CERRI</name>
<dbReference type="SUPFAM" id="SSF53383">
    <property type="entry name" value="PLP-dependent transferases"/>
    <property type="match status" value="1"/>
</dbReference>
<reference evidence="2" key="1">
    <citation type="submission" date="2021-08" db="EMBL/GenBank/DDBJ databases">
        <title>WGS assembly of Ceratopteris richardii.</title>
        <authorList>
            <person name="Marchant D.B."/>
            <person name="Chen G."/>
            <person name="Jenkins J."/>
            <person name="Shu S."/>
            <person name="Leebens-Mack J."/>
            <person name="Grimwood J."/>
            <person name="Schmutz J."/>
            <person name="Soltis P."/>
            <person name="Soltis D."/>
            <person name="Chen Z.-H."/>
        </authorList>
    </citation>
    <scope>NUCLEOTIDE SEQUENCE</scope>
    <source>
        <strain evidence="2">Whitten #5841</strain>
        <tissue evidence="2">Leaf</tissue>
    </source>
</reference>
<sequence>MRLISHYEDRKEESFSEFLSSYHLYRRTMAIDAWRQEEYPHLDEEGHVCLDYTGIGLFSSSQRSRHTEDGGFGIRLSPTSANLATNAIYMEGGYMEGIFRKRVLEYLKLDEDYYIVFTANALSAFRLLAHSYPFHDSQNFLHAYDHICENVEAVAECANAKGARIRSVNLSVPDLRVDEKDLHRKLQCRRSSSSDKLSKKGLYAYPYSSRVTGRKISPQWILEAQRNGWHVLLDATCAEAKFSESMRLSFFSPDFIICSFYHVFGEDPAGFGCLLIKRPVLQSLGASSRARFMGMVKIVPATVPSSKPNDISELYSYQSSPREKFVKQMHDIASNAGFSDCSRNGTTSIMVSSNAISSHNEAKFGTAALDDPCSFQDVSVSMELSTMQASRIFSSYDAYDEKYNGWASFSSSEDTTTQVDSSSRGTIYSRPFNYVTSMDVDFAFRGLDYADILGYNGVAIRLRALSDWLVSSLLKLRHPLGDRIALVKLYSPLSSAERGSSIAFTLSDYTGNVMDPKRVQMLADRNGISLGTATIAGRVSSMAVQKIGKNALNAGCLQTLNHKWWMKGEAMYNVNVPVIYASLGFLNNFGDVYMLFLFLLRFLDPDFVRQEVWHYQALNQKTIEI</sequence>
<evidence type="ECO:0000256" key="1">
    <source>
        <dbReference type="SAM" id="Phobius"/>
    </source>
</evidence>
<dbReference type="OrthoDB" id="10264306at2759"/>
<dbReference type="OMA" id="ISHYEDR"/>
<dbReference type="PANTHER" id="PTHR14237">
    <property type="entry name" value="MOLYBDOPTERIN COFACTOR SULFURASE MOSC"/>
    <property type="match status" value="1"/>
</dbReference>
<keyword evidence="1" id="KW-1133">Transmembrane helix</keyword>
<feature type="transmembrane region" description="Helical" evidence="1">
    <location>
        <begin position="578"/>
        <end position="600"/>
    </location>
</feature>
<dbReference type="InterPro" id="IPR015421">
    <property type="entry name" value="PyrdxlP-dep_Trfase_major"/>
</dbReference>
<gene>
    <name evidence="2" type="ORF">KP509_03G074300</name>
</gene>
<keyword evidence="3" id="KW-1185">Reference proteome</keyword>
<evidence type="ECO:0000313" key="3">
    <source>
        <dbReference type="Proteomes" id="UP000825935"/>
    </source>
</evidence>
<dbReference type="PANTHER" id="PTHR14237:SF76">
    <property type="entry name" value="OS03G0765800 PROTEIN"/>
    <property type="match status" value="1"/>
</dbReference>
<dbReference type="EMBL" id="CM035408">
    <property type="protein sequence ID" value="KAH7442165.1"/>
    <property type="molecule type" value="Genomic_DNA"/>
</dbReference>
<comment type="caution">
    <text evidence="2">The sequence shown here is derived from an EMBL/GenBank/DDBJ whole genome shotgun (WGS) entry which is preliminary data.</text>
</comment>
<dbReference type="InterPro" id="IPR015424">
    <property type="entry name" value="PyrdxlP-dep_Trfase"/>
</dbReference>
<accession>A0A8T2V8Y9</accession>
<organism evidence="2 3">
    <name type="scientific">Ceratopteris richardii</name>
    <name type="common">Triangle waterfern</name>
    <dbReference type="NCBI Taxonomy" id="49495"/>
    <lineage>
        <taxon>Eukaryota</taxon>
        <taxon>Viridiplantae</taxon>
        <taxon>Streptophyta</taxon>
        <taxon>Embryophyta</taxon>
        <taxon>Tracheophyta</taxon>
        <taxon>Polypodiopsida</taxon>
        <taxon>Polypodiidae</taxon>
        <taxon>Polypodiales</taxon>
        <taxon>Pteridineae</taxon>
        <taxon>Pteridaceae</taxon>
        <taxon>Parkerioideae</taxon>
        <taxon>Ceratopteris</taxon>
    </lineage>
</organism>
<dbReference type="AlphaFoldDB" id="A0A8T2V8Y9"/>
<dbReference type="Proteomes" id="UP000825935">
    <property type="component" value="Chromosome 3"/>
</dbReference>
<dbReference type="Gene3D" id="3.40.640.10">
    <property type="entry name" value="Type I PLP-dependent aspartate aminotransferase-like (Major domain)"/>
    <property type="match status" value="1"/>
</dbReference>
<protein>
    <recommendedName>
        <fullName evidence="4">Molybdenum cofactor sulfurase</fullName>
    </recommendedName>
</protein>
<keyword evidence="1" id="KW-0812">Transmembrane</keyword>
<evidence type="ECO:0008006" key="4">
    <source>
        <dbReference type="Google" id="ProtNLM"/>
    </source>
</evidence>
<keyword evidence="1" id="KW-0472">Membrane</keyword>